<keyword evidence="2" id="KW-1133">Transmembrane helix</keyword>
<accession>A0A919KL56</accession>
<keyword evidence="4" id="KW-1185">Reference proteome</keyword>
<evidence type="ECO:0000256" key="1">
    <source>
        <dbReference type="SAM" id="MobiDB-lite"/>
    </source>
</evidence>
<gene>
    <name evidence="3" type="ORF">GCM10018781_07800</name>
</gene>
<dbReference type="EMBL" id="BNBO01000002">
    <property type="protein sequence ID" value="GHH61418.1"/>
    <property type="molecule type" value="Genomic_DNA"/>
</dbReference>
<reference evidence="3" key="2">
    <citation type="submission" date="2020-09" db="EMBL/GenBank/DDBJ databases">
        <authorList>
            <person name="Sun Q."/>
            <person name="Ohkuma M."/>
        </authorList>
    </citation>
    <scope>NUCLEOTIDE SEQUENCE</scope>
    <source>
        <strain evidence="3">JCM 4646</strain>
    </source>
</reference>
<evidence type="ECO:0000313" key="3">
    <source>
        <dbReference type="EMBL" id="GHH61418.1"/>
    </source>
</evidence>
<organism evidence="3 4">
    <name type="scientific">Kitasatospora indigofera</name>
    <dbReference type="NCBI Taxonomy" id="67307"/>
    <lineage>
        <taxon>Bacteria</taxon>
        <taxon>Bacillati</taxon>
        <taxon>Actinomycetota</taxon>
        <taxon>Actinomycetes</taxon>
        <taxon>Kitasatosporales</taxon>
        <taxon>Streptomycetaceae</taxon>
        <taxon>Kitasatospora</taxon>
    </lineage>
</organism>
<evidence type="ECO:0000256" key="2">
    <source>
        <dbReference type="SAM" id="Phobius"/>
    </source>
</evidence>
<evidence type="ECO:0000313" key="4">
    <source>
        <dbReference type="Proteomes" id="UP000617734"/>
    </source>
</evidence>
<dbReference type="RefSeq" id="WP_190209309.1">
    <property type="nucleotide sequence ID" value="NZ_BNBO01000002.1"/>
</dbReference>
<sequence length="198" mass="20071">MASRVTGGSTPGSGTPDGGRAGSGGALADAWPSLRGRPVLRRSVGAVLALCAVFTMAVAGWGVFALTRDHTPPETDLTRAERLAGLHPSQHPGKGRYYVPDDAVLGRAADGTPTGYLHYRLDGGPDVNLDDFLRTYGLPAPEAPAPLPSDLVTALPGEEPATAPALPATAGADGRRQVFVAPAGGLAGAADVYVRAIG</sequence>
<protein>
    <submittedName>
        <fullName evidence="3">Uncharacterized protein</fullName>
    </submittedName>
</protein>
<dbReference type="AlphaFoldDB" id="A0A919KL56"/>
<keyword evidence="2" id="KW-0472">Membrane</keyword>
<dbReference type="GeneID" id="95351296"/>
<feature type="compositionally biased region" description="Gly residues" evidence="1">
    <location>
        <begin position="9"/>
        <end position="25"/>
    </location>
</feature>
<reference evidence="3" key="1">
    <citation type="journal article" date="2014" name="Int. J. Syst. Evol. Microbiol.">
        <title>Complete genome sequence of Corynebacterium casei LMG S-19264T (=DSM 44701T), isolated from a smear-ripened cheese.</title>
        <authorList>
            <consortium name="US DOE Joint Genome Institute (JGI-PGF)"/>
            <person name="Walter F."/>
            <person name="Albersmeier A."/>
            <person name="Kalinowski J."/>
            <person name="Ruckert C."/>
        </authorList>
    </citation>
    <scope>NUCLEOTIDE SEQUENCE</scope>
    <source>
        <strain evidence="3">JCM 4646</strain>
    </source>
</reference>
<feature type="region of interest" description="Disordered" evidence="1">
    <location>
        <begin position="1"/>
        <end position="26"/>
    </location>
</feature>
<feature type="transmembrane region" description="Helical" evidence="2">
    <location>
        <begin position="44"/>
        <end position="64"/>
    </location>
</feature>
<keyword evidence="2" id="KW-0812">Transmembrane</keyword>
<name>A0A919KL56_9ACTN</name>
<dbReference type="Proteomes" id="UP000617734">
    <property type="component" value="Unassembled WGS sequence"/>
</dbReference>
<comment type="caution">
    <text evidence="3">The sequence shown here is derived from an EMBL/GenBank/DDBJ whole genome shotgun (WGS) entry which is preliminary data.</text>
</comment>
<proteinExistence type="predicted"/>